<dbReference type="AlphaFoldDB" id="A0AAN8ITL9"/>
<keyword evidence="2" id="KW-0813">Transport</keyword>
<dbReference type="Pfam" id="PF07885">
    <property type="entry name" value="Ion_trans_2"/>
    <property type="match status" value="1"/>
</dbReference>
<evidence type="ECO:0000313" key="11">
    <source>
        <dbReference type="Proteomes" id="UP001331761"/>
    </source>
</evidence>
<dbReference type="GO" id="GO:0015271">
    <property type="term" value="F:outward rectifier potassium channel activity"/>
    <property type="evidence" value="ECO:0007669"/>
    <property type="project" value="TreeGrafter"/>
</dbReference>
<keyword evidence="3 8" id="KW-0812">Transmembrane</keyword>
<evidence type="ECO:0000256" key="2">
    <source>
        <dbReference type="ARBA" id="ARBA00022448"/>
    </source>
</evidence>
<dbReference type="GO" id="GO:0030322">
    <property type="term" value="P:stabilization of membrane potential"/>
    <property type="evidence" value="ECO:0007669"/>
    <property type="project" value="TreeGrafter"/>
</dbReference>
<evidence type="ECO:0000256" key="1">
    <source>
        <dbReference type="ARBA" id="ARBA00004141"/>
    </source>
</evidence>
<feature type="transmembrane region" description="Helical" evidence="8">
    <location>
        <begin position="12"/>
        <end position="32"/>
    </location>
</feature>
<reference evidence="10 11" key="1">
    <citation type="submission" date="2019-10" db="EMBL/GenBank/DDBJ databases">
        <title>Assembly and Annotation for the nematode Trichostrongylus colubriformis.</title>
        <authorList>
            <person name="Martin J."/>
        </authorList>
    </citation>
    <scope>NUCLEOTIDE SEQUENCE [LARGE SCALE GENOMIC DNA]</scope>
    <source>
        <strain evidence="10">G859</strain>
        <tissue evidence="10">Whole worm</tissue>
    </source>
</reference>
<evidence type="ECO:0000256" key="8">
    <source>
        <dbReference type="SAM" id="Phobius"/>
    </source>
</evidence>
<dbReference type="PANTHER" id="PTHR11003">
    <property type="entry name" value="POTASSIUM CHANNEL, SUBFAMILY K"/>
    <property type="match status" value="1"/>
</dbReference>
<sequence>MVLSVWDQNWTWLESFYFFFISLSTVGLGDLVPSSPRLLITMFGFILVGLSLVSMVINLLQTKMKKTYDAGRDIHNGSIVEPVLGSTVEPVLLTPEKHCCADDPMSESLSRSTQTNLSLPGVRQVVLRSDGVHWINEEASLKSPDEVGPFHIKIS</sequence>
<evidence type="ECO:0000259" key="9">
    <source>
        <dbReference type="Pfam" id="PF07885"/>
    </source>
</evidence>
<evidence type="ECO:0000256" key="3">
    <source>
        <dbReference type="ARBA" id="ARBA00022692"/>
    </source>
</evidence>
<accession>A0AAN8ITL9</accession>
<keyword evidence="5" id="KW-0406">Ion transport</keyword>
<dbReference type="InterPro" id="IPR013099">
    <property type="entry name" value="K_chnl_dom"/>
</dbReference>
<protein>
    <submittedName>
        <fullName evidence="10">Ion channel</fullName>
    </submittedName>
</protein>
<keyword evidence="7" id="KW-0407">Ion channel</keyword>
<dbReference type="GO" id="GO:0022841">
    <property type="term" value="F:potassium ion leak channel activity"/>
    <property type="evidence" value="ECO:0007669"/>
    <property type="project" value="TreeGrafter"/>
</dbReference>
<keyword evidence="4 8" id="KW-1133">Transmembrane helix</keyword>
<dbReference type="Proteomes" id="UP001331761">
    <property type="component" value="Unassembled WGS sequence"/>
</dbReference>
<dbReference type="GO" id="GO:0005886">
    <property type="term" value="C:plasma membrane"/>
    <property type="evidence" value="ECO:0007669"/>
    <property type="project" value="TreeGrafter"/>
</dbReference>
<evidence type="ECO:0000256" key="4">
    <source>
        <dbReference type="ARBA" id="ARBA00022989"/>
    </source>
</evidence>
<gene>
    <name evidence="10" type="ORF">GCK32_016990</name>
</gene>
<keyword evidence="11" id="KW-1185">Reference proteome</keyword>
<organism evidence="10 11">
    <name type="scientific">Trichostrongylus colubriformis</name>
    <name type="common">Black scour worm</name>
    <dbReference type="NCBI Taxonomy" id="6319"/>
    <lineage>
        <taxon>Eukaryota</taxon>
        <taxon>Metazoa</taxon>
        <taxon>Ecdysozoa</taxon>
        <taxon>Nematoda</taxon>
        <taxon>Chromadorea</taxon>
        <taxon>Rhabditida</taxon>
        <taxon>Rhabditina</taxon>
        <taxon>Rhabditomorpha</taxon>
        <taxon>Strongyloidea</taxon>
        <taxon>Trichostrongylidae</taxon>
        <taxon>Trichostrongylus</taxon>
    </lineage>
</organism>
<dbReference type="InterPro" id="IPR003280">
    <property type="entry name" value="2pore_dom_K_chnl"/>
</dbReference>
<dbReference type="PANTHER" id="PTHR11003:SF240">
    <property type="entry name" value="POTASSIUM CHANNEL DOMAIN-CONTAINING PROTEIN"/>
    <property type="match status" value="1"/>
</dbReference>
<feature type="domain" description="Potassium channel" evidence="9">
    <location>
        <begin position="8"/>
        <end position="65"/>
    </location>
</feature>
<name>A0AAN8ITL9_TRICO</name>
<feature type="non-terminal residue" evidence="10">
    <location>
        <position position="155"/>
    </location>
</feature>
<dbReference type="SUPFAM" id="SSF81324">
    <property type="entry name" value="Voltage-gated potassium channels"/>
    <property type="match status" value="1"/>
</dbReference>
<feature type="transmembrane region" description="Helical" evidence="8">
    <location>
        <begin position="38"/>
        <end position="60"/>
    </location>
</feature>
<comment type="subcellular location">
    <subcellularLocation>
        <location evidence="1">Membrane</location>
        <topology evidence="1">Multi-pass membrane protein</topology>
    </subcellularLocation>
</comment>
<evidence type="ECO:0000256" key="7">
    <source>
        <dbReference type="ARBA" id="ARBA00023303"/>
    </source>
</evidence>
<evidence type="ECO:0000256" key="5">
    <source>
        <dbReference type="ARBA" id="ARBA00023065"/>
    </source>
</evidence>
<dbReference type="Gene3D" id="1.10.287.70">
    <property type="match status" value="1"/>
</dbReference>
<dbReference type="EMBL" id="WIXE01025687">
    <property type="protein sequence ID" value="KAK5964534.1"/>
    <property type="molecule type" value="Genomic_DNA"/>
</dbReference>
<comment type="caution">
    <text evidence="10">The sequence shown here is derived from an EMBL/GenBank/DDBJ whole genome shotgun (WGS) entry which is preliminary data.</text>
</comment>
<evidence type="ECO:0000313" key="10">
    <source>
        <dbReference type="EMBL" id="KAK5964534.1"/>
    </source>
</evidence>
<evidence type="ECO:0000256" key="6">
    <source>
        <dbReference type="ARBA" id="ARBA00023136"/>
    </source>
</evidence>
<keyword evidence="6 8" id="KW-0472">Membrane</keyword>
<proteinExistence type="predicted"/>